<evidence type="ECO:0000256" key="1">
    <source>
        <dbReference type="SAM" id="Phobius"/>
    </source>
</evidence>
<feature type="transmembrane region" description="Helical" evidence="1">
    <location>
        <begin position="103"/>
        <end position="122"/>
    </location>
</feature>
<sequence length="143" mass="15550">MGTPRDVLPLQGQISESITPHNPLMLENGALIFSSQTVSQNNFNGIKSDDLKAVLSTPQGLLLVILCNQIKNNCKNNGQIYILLKDRVHGGGQNIATVSNTPLPIPVTKLGVPGVFILILFISNLKKKKKIINNNNNNNNNNN</sequence>
<organism evidence="2 3">
    <name type="scientific">Reticulomyxa filosa</name>
    <dbReference type="NCBI Taxonomy" id="46433"/>
    <lineage>
        <taxon>Eukaryota</taxon>
        <taxon>Sar</taxon>
        <taxon>Rhizaria</taxon>
        <taxon>Retaria</taxon>
        <taxon>Foraminifera</taxon>
        <taxon>Monothalamids</taxon>
        <taxon>Reticulomyxidae</taxon>
        <taxon>Reticulomyxa</taxon>
    </lineage>
</organism>
<gene>
    <name evidence="2" type="ORF">RFI_11622</name>
</gene>
<dbReference type="AlphaFoldDB" id="X6NJI1"/>
<keyword evidence="3" id="KW-1185">Reference proteome</keyword>
<reference evidence="2 3" key="1">
    <citation type="journal article" date="2013" name="Curr. Biol.">
        <title>The Genome of the Foraminiferan Reticulomyxa filosa.</title>
        <authorList>
            <person name="Glockner G."/>
            <person name="Hulsmann N."/>
            <person name="Schleicher M."/>
            <person name="Noegel A.A."/>
            <person name="Eichinger L."/>
            <person name="Gallinger C."/>
            <person name="Pawlowski J."/>
            <person name="Sierra R."/>
            <person name="Euteneuer U."/>
            <person name="Pillet L."/>
            <person name="Moustafa A."/>
            <person name="Platzer M."/>
            <person name="Groth M."/>
            <person name="Szafranski K."/>
            <person name="Schliwa M."/>
        </authorList>
    </citation>
    <scope>NUCLEOTIDE SEQUENCE [LARGE SCALE GENOMIC DNA]</scope>
</reference>
<protein>
    <submittedName>
        <fullName evidence="2">Uncharacterized protein</fullName>
    </submittedName>
</protein>
<dbReference type="Proteomes" id="UP000023152">
    <property type="component" value="Unassembled WGS sequence"/>
</dbReference>
<evidence type="ECO:0000313" key="3">
    <source>
        <dbReference type="Proteomes" id="UP000023152"/>
    </source>
</evidence>
<keyword evidence="1" id="KW-0472">Membrane</keyword>
<name>X6NJI1_RETFI</name>
<proteinExistence type="predicted"/>
<keyword evidence="1" id="KW-0812">Transmembrane</keyword>
<accession>X6NJI1</accession>
<comment type="caution">
    <text evidence="2">The sequence shown here is derived from an EMBL/GenBank/DDBJ whole genome shotgun (WGS) entry which is preliminary data.</text>
</comment>
<evidence type="ECO:0000313" key="2">
    <source>
        <dbReference type="EMBL" id="ETO25512.1"/>
    </source>
</evidence>
<keyword evidence="1" id="KW-1133">Transmembrane helix</keyword>
<dbReference type="EMBL" id="ASPP01008471">
    <property type="protein sequence ID" value="ETO25512.1"/>
    <property type="molecule type" value="Genomic_DNA"/>
</dbReference>